<dbReference type="RefSeq" id="WP_006887640.1">
    <property type="nucleotide sequence ID" value="NZ_AJJQ01000017.1"/>
</dbReference>
<dbReference type="Proteomes" id="UP000004863">
    <property type="component" value="Unassembled WGS sequence"/>
</dbReference>
<comment type="caution">
    <text evidence="1">The sequence shown here is derived from an EMBL/GenBank/DDBJ whole genome shotgun (WGS) entry which is preliminary data.</text>
</comment>
<keyword evidence="2" id="KW-1185">Reference proteome</keyword>
<accession>I0UUQ9</accession>
<organism evidence="1 2">
    <name type="scientific">Rothia aeria F0474</name>
    <dbReference type="NCBI Taxonomy" id="1125724"/>
    <lineage>
        <taxon>Bacteria</taxon>
        <taxon>Bacillati</taxon>
        <taxon>Actinomycetota</taxon>
        <taxon>Actinomycetes</taxon>
        <taxon>Micrococcales</taxon>
        <taxon>Micrococcaceae</taxon>
        <taxon>Rothia</taxon>
    </lineage>
</organism>
<protein>
    <submittedName>
        <fullName evidence="1">Sporadically distributed protein, TIGR04141 family</fullName>
    </submittedName>
</protein>
<dbReference type="Pfam" id="PF19614">
    <property type="entry name" value="DUF6119"/>
    <property type="match status" value="1"/>
</dbReference>
<dbReference type="InterPro" id="IPR026487">
    <property type="entry name" value="CHP04141"/>
</dbReference>
<reference evidence="1" key="1">
    <citation type="submission" date="2012-03" db="EMBL/GenBank/DDBJ databases">
        <authorList>
            <person name="Durkin A.S."/>
            <person name="McCorrison J."/>
            <person name="Torralba M."/>
            <person name="Gillis M."/>
            <person name="Methe B."/>
            <person name="Sutton G."/>
            <person name="Nelson K.E."/>
        </authorList>
    </citation>
    <scope>NUCLEOTIDE SEQUENCE [LARGE SCALE GENOMIC DNA]</scope>
    <source>
        <strain evidence="1">F0474</strain>
    </source>
</reference>
<sequence length="650" mass="75412">MNINLYRFEVDSNDEFNLEKLIDIEKITDCSQKTTPLPDIIKSSSGDILYHKHIEEIELNDKKYISTIISGNYTHNSPEWEYLAEKSIFNKTHLSPFCIIFLYSKDTPKIIWAYCYGAGYRILKKNMSTKDYGQKIALDSIDNERITLLERTNLINKTTSKILRGGNSRDHKYDMNSELISSIGGKAKYNKDKIKESFYGSNNFKTKIEATSEKFEDDIKNLIKHCTEYELIYRKEYKHNDLNYFYPTSKEEKEQLNKILTKNMQKGSSSRLTFDITYPQDLHNLVSDGDLISKAVIKTPCKNTNHKIHELDIQNIEDLSLKSIRKFLNDKRKNRKNNPYTTDNIPEPCLDSNDVNIKEIEIEIHMENEGKKVDSIPLFNWLCGSYDIRKNSGSLEKGMYYLDNGTWKKPSKEYKQVVIDYFNKYNNNNNEYMRNILEQTAIDSVRQYEDKNGNTVDKIKEDVFNASLVKILKNDPKFCSKEISILDIGAIGSAGLDIGENSKMEISDVYINKGTYIYVKNHADSNTVSHLINQSYMSAKYMQYSPNYKNILDKLKDMSGKGDSNKITVNSDFKHVKESDLHIKEFILVLIVDRDTRSKKNEKKFPLTLRAQIPLYQHIVDLESMGIKVSLLTIIAYDAIEKYEKNPLPQ</sequence>
<gene>
    <name evidence="1" type="ORF">HMPREF1324_1696</name>
</gene>
<dbReference type="EMBL" id="AJJQ01000017">
    <property type="protein sequence ID" value="EID51612.1"/>
    <property type="molecule type" value="Genomic_DNA"/>
</dbReference>
<evidence type="ECO:0000313" key="2">
    <source>
        <dbReference type="Proteomes" id="UP000004863"/>
    </source>
</evidence>
<name>I0UUQ9_9MICC</name>
<dbReference type="PATRIC" id="fig|1125724.3.peg.683"/>
<dbReference type="NCBIfam" id="TIGR04141">
    <property type="entry name" value="TIGR04141 family sporadically distributed protein"/>
    <property type="match status" value="1"/>
</dbReference>
<dbReference type="AlphaFoldDB" id="I0UUQ9"/>
<evidence type="ECO:0000313" key="1">
    <source>
        <dbReference type="EMBL" id="EID51612.1"/>
    </source>
</evidence>
<proteinExistence type="predicted"/>